<keyword evidence="2" id="KW-0489">Methyltransferase</keyword>
<evidence type="ECO:0008006" key="8">
    <source>
        <dbReference type="Google" id="ProtNLM"/>
    </source>
</evidence>
<evidence type="ECO:0000313" key="6">
    <source>
        <dbReference type="EMBL" id="KAG6391643.1"/>
    </source>
</evidence>
<name>A0A8X8WB39_SALSN</name>
<protein>
    <recommendedName>
        <fullName evidence="8">Jasmonate O-methyltransferase</fullName>
    </recommendedName>
</protein>
<dbReference type="InterPro" id="IPR005299">
    <property type="entry name" value="MeTrfase_7"/>
</dbReference>
<dbReference type="InterPro" id="IPR029063">
    <property type="entry name" value="SAM-dependent_MTases_sf"/>
</dbReference>
<comment type="similarity">
    <text evidence="1">Belongs to the methyltransferase superfamily. Type-7 methyltransferase family.</text>
</comment>
<dbReference type="PANTHER" id="PTHR31009">
    <property type="entry name" value="S-ADENOSYL-L-METHIONINE:CARBOXYL METHYLTRANSFERASE FAMILY PROTEIN"/>
    <property type="match status" value="1"/>
</dbReference>
<dbReference type="GO" id="GO:0046872">
    <property type="term" value="F:metal ion binding"/>
    <property type="evidence" value="ECO:0007669"/>
    <property type="project" value="UniProtKB-KW"/>
</dbReference>
<sequence length="674" mass="75647">MDFNDSRHFSMNSGDGPLSYVKNSSYQRGVLEAAKAIIEEEIATKLEISTNSFFCIADFGCSTGNNSFPAMHTIIEAIKRKYESSELKTPDFYVWFNDVVSNDFNTLFRSLPPDRSYKVAALAGDFHGCLLPPSSVHFAYSSYAVHWLTEVPKAAAGFKRMYGVEKGEVYEAYLNQFERDLELFLKCRDVEMVKGGIMALLIPALPTSWDPQKEFTVASVIELLRSSLVDMAKKGRLSEAKLDAFNFPYYVPTSEQVWAILQKSNSFSIERMEILKSGTLLTVDGHVACFRAAHQNMLTHEFGAETIDELFILFKKKLQTSPVYAYPSSDRTVPRFFGRSCGHAVTFAKHFYVCKRGVLEAAKAIIEEEIATKLEISTNSFFCIADFGCSTGNNSFPAMHTIIEAIKRKYESSELKTPDFYVWFNDVVSNDFNTLFRSLPPGRSYEVAAVAGDFRRRLLPPSSVHFAYSSCALHWLTEAPKAAAGLKSSVWIGGESEEAYEAYVNEFERDLEAFLKCRAVEMVEGGIMALLIPAVPTYWDPRKQYTAASVTELLRSSLLDLAEKGRLTKAKLETFNLPFHFPTTEDVTVILQKSNSFTIERLEILKNGTLLNIDGHVACFRAAFQNMLTHKFGAETIDETFGLLKKKLQASPVYANPSNDRTVVVVAILQRNNV</sequence>
<reference evidence="6" key="2">
    <citation type="submission" date="2020-08" db="EMBL/GenBank/DDBJ databases">
        <title>Plant Genome Project.</title>
        <authorList>
            <person name="Zhang R.-G."/>
        </authorList>
    </citation>
    <scope>NUCLEOTIDE SEQUENCE</scope>
    <source>
        <strain evidence="6">Huo1</strain>
        <tissue evidence="6">Leaf</tissue>
    </source>
</reference>
<evidence type="ECO:0000313" key="7">
    <source>
        <dbReference type="Proteomes" id="UP000298416"/>
    </source>
</evidence>
<dbReference type="Gene3D" id="3.40.50.150">
    <property type="entry name" value="Vaccinia Virus protein VP39"/>
    <property type="match status" value="2"/>
</dbReference>
<dbReference type="InterPro" id="IPR042086">
    <property type="entry name" value="MeTrfase_capping"/>
</dbReference>
<accession>A0A8X8WB39</accession>
<proteinExistence type="inferred from homology"/>
<keyword evidence="3" id="KW-0808">Transferase</keyword>
<organism evidence="6">
    <name type="scientific">Salvia splendens</name>
    <name type="common">Scarlet sage</name>
    <dbReference type="NCBI Taxonomy" id="180675"/>
    <lineage>
        <taxon>Eukaryota</taxon>
        <taxon>Viridiplantae</taxon>
        <taxon>Streptophyta</taxon>
        <taxon>Embryophyta</taxon>
        <taxon>Tracheophyta</taxon>
        <taxon>Spermatophyta</taxon>
        <taxon>Magnoliopsida</taxon>
        <taxon>eudicotyledons</taxon>
        <taxon>Gunneridae</taxon>
        <taxon>Pentapetalae</taxon>
        <taxon>asterids</taxon>
        <taxon>lamiids</taxon>
        <taxon>Lamiales</taxon>
        <taxon>Lamiaceae</taxon>
        <taxon>Nepetoideae</taxon>
        <taxon>Mentheae</taxon>
        <taxon>Salviinae</taxon>
        <taxon>Salvia</taxon>
        <taxon>Salvia subgen. Calosphace</taxon>
        <taxon>core Calosphace</taxon>
    </lineage>
</organism>
<keyword evidence="5" id="KW-0460">Magnesium</keyword>
<reference evidence="6" key="1">
    <citation type="submission" date="2018-01" db="EMBL/GenBank/DDBJ databases">
        <authorList>
            <person name="Mao J.F."/>
        </authorList>
    </citation>
    <scope>NUCLEOTIDE SEQUENCE</scope>
    <source>
        <strain evidence="6">Huo1</strain>
        <tissue evidence="6">Leaf</tissue>
    </source>
</reference>
<dbReference type="Proteomes" id="UP000298416">
    <property type="component" value="Unassembled WGS sequence"/>
</dbReference>
<keyword evidence="4" id="KW-0479">Metal-binding</keyword>
<evidence type="ECO:0000256" key="3">
    <source>
        <dbReference type="ARBA" id="ARBA00022679"/>
    </source>
</evidence>
<evidence type="ECO:0000256" key="5">
    <source>
        <dbReference type="ARBA" id="ARBA00022842"/>
    </source>
</evidence>
<gene>
    <name evidence="6" type="ORF">SASPL_149400</name>
</gene>
<dbReference type="GO" id="GO:0032259">
    <property type="term" value="P:methylation"/>
    <property type="evidence" value="ECO:0007669"/>
    <property type="project" value="UniProtKB-KW"/>
</dbReference>
<evidence type="ECO:0000256" key="4">
    <source>
        <dbReference type="ARBA" id="ARBA00022723"/>
    </source>
</evidence>
<evidence type="ECO:0000256" key="2">
    <source>
        <dbReference type="ARBA" id="ARBA00022603"/>
    </source>
</evidence>
<dbReference type="SUPFAM" id="SSF53335">
    <property type="entry name" value="S-adenosyl-L-methionine-dependent methyltransferases"/>
    <property type="match status" value="2"/>
</dbReference>
<dbReference type="EMBL" id="PNBA02000019">
    <property type="protein sequence ID" value="KAG6391643.1"/>
    <property type="molecule type" value="Genomic_DNA"/>
</dbReference>
<comment type="caution">
    <text evidence="6">The sequence shown here is derived from an EMBL/GenBank/DDBJ whole genome shotgun (WGS) entry which is preliminary data.</text>
</comment>
<keyword evidence="7" id="KW-1185">Reference proteome</keyword>
<dbReference type="GO" id="GO:0008168">
    <property type="term" value="F:methyltransferase activity"/>
    <property type="evidence" value="ECO:0007669"/>
    <property type="project" value="UniProtKB-KW"/>
</dbReference>
<dbReference type="AlphaFoldDB" id="A0A8X8WB39"/>
<dbReference type="Gene3D" id="1.10.1200.270">
    <property type="entry name" value="Methyltransferase, alpha-helical capping domain"/>
    <property type="match status" value="2"/>
</dbReference>
<dbReference type="Pfam" id="PF03492">
    <property type="entry name" value="Methyltransf_7"/>
    <property type="match status" value="2"/>
</dbReference>
<evidence type="ECO:0000256" key="1">
    <source>
        <dbReference type="ARBA" id="ARBA00007967"/>
    </source>
</evidence>